<dbReference type="SUPFAM" id="SSF52309">
    <property type="entry name" value="N-(deoxy)ribosyltransferase-like"/>
    <property type="match status" value="1"/>
</dbReference>
<dbReference type="InterPro" id="IPR051239">
    <property type="entry name" value="2'-dNMP_N-hydrolase"/>
</dbReference>
<gene>
    <name evidence="1" type="ORF">H7B90_24435</name>
</gene>
<protein>
    <submittedName>
        <fullName evidence="1">Nucleoside 2-deoxyribosyltransferase</fullName>
    </submittedName>
</protein>
<proteinExistence type="predicted"/>
<dbReference type="Pfam" id="PF05014">
    <property type="entry name" value="Nuc_deoxyrib_tr"/>
    <property type="match status" value="1"/>
</dbReference>
<dbReference type="PANTHER" id="PTHR15364:SF0">
    <property type="entry name" value="2'-DEOXYNUCLEOSIDE 5'-PHOSPHATE N-HYDROLASE 1"/>
    <property type="match status" value="1"/>
</dbReference>
<dbReference type="Proteomes" id="UP000553776">
    <property type="component" value="Unassembled WGS sequence"/>
</dbReference>
<dbReference type="EMBL" id="JACJVR010000097">
    <property type="protein sequence ID" value="MBB6694548.1"/>
    <property type="molecule type" value="Genomic_DNA"/>
</dbReference>
<evidence type="ECO:0000313" key="2">
    <source>
        <dbReference type="Proteomes" id="UP000553776"/>
    </source>
</evidence>
<dbReference type="RefSeq" id="WP_185138513.1">
    <property type="nucleotide sequence ID" value="NZ_JACJVR010000097.1"/>
</dbReference>
<evidence type="ECO:0000313" key="1">
    <source>
        <dbReference type="EMBL" id="MBB6694548.1"/>
    </source>
</evidence>
<organism evidence="1 2">
    <name type="scientific">Cohnella xylanilytica</name>
    <dbReference type="NCBI Taxonomy" id="557555"/>
    <lineage>
        <taxon>Bacteria</taxon>
        <taxon>Bacillati</taxon>
        <taxon>Bacillota</taxon>
        <taxon>Bacilli</taxon>
        <taxon>Bacillales</taxon>
        <taxon>Paenibacillaceae</taxon>
        <taxon>Cohnella</taxon>
    </lineage>
</organism>
<keyword evidence="2" id="KW-1185">Reference proteome</keyword>
<name>A0A841U651_9BACL</name>
<dbReference type="Gene3D" id="3.40.50.450">
    <property type="match status" value="1"/>
</dbReference>
<dbReference type="AlphaFoldDB" id="A0A841U651"/>
<dbReference type="InterPro" id="IPR007710">
    <property type="entry name" value="Nucleoside_deoxyribTrfase"/>
</dbReference>
<keyword evidence="1" id="KW-0808">Transferase</keyword>
<dbReference type="GO" id="GO:0009159">
    <property type="term" value="P:deoxyribonucleoside monophosphate catabolic process"/>
    <property type="evidence" value="ECO:0007669"/>
    <property type="project" value="TreeGrafter"/>
</dbReference>
<reference evidence="1 2" key="1">
    <citation type="submission" date="2020-08" db="EMBL/GenBank/DDBJ databases">
        <title>Cohnella phylogeny.</title>
        <authorList>
            <person name="Dunlap C."/>
        </authorList>
    </citation>
    <scope>NUCLEOTIDE SEQUENCE [LARGE SCALE GENOMIC DNA]</scope>
    <source>
        <strain evidence="1 2">DSM 25239</strain>
    </source>
</reference>
<dbReference type="GO" id="GO:0070694">
    <property type="term" value="F:5-hydroxymethyl-dUMP N-hydrolase activity"/>
    <property type="evidence" value="ECO:0007669"/>
    <property type="project" value="TreeGrafter"/>
</dbReference>
<accession>A0A841U651</accession>
<dbReference type="PANTHER" id="PTHR15364">
    <property type="entry name" value="2'-DEOXYNUCLEOSIDE 5'-PHOSPHATE N-HYDROLASE 1"/>
    <property type="match status" value="1"/>
</dbReference>
<dbReference type="GO" id="GO:0016740">
    <property type="term" value="F:transferase activity"/>
    <property type="evidence" value="ECO:0007669"/>
    <property type="project" value="UniProtKB-KW"/>
</dbReference>
<sequence>MLDSGAEGSRKPKIYIAGCHVFRPDADEYGLKLRKLCERYGFDGMYPKDNEPVGHLGKREIAALIFRLNEEAIREADIVVADLNPFRGQEPDSGTSFECGFGYALGKRLYGYVSDGRSMRERLAGSIDEQTGLHADGMKVEDFDLSLNLMLSVSMKIVVGDFEACLRQVRSDILVRD</sequence>
<comment type="caution">
    <text evidence="1">The sequence shown here is derived from an EMBL/GenBank/DDBJ whole genome shotgun (WGS) entry which is preliminary data.</text>
</comment>